<accession>W1P3Q8</accession>
<dbReference type="HOGENOM" id="CLU_3020402_0_0_1"/>
<protein>
    <submittedName>
        <fullName evidence="2">Uncharacterized protein</fullName>
    </submittedName>
</protein>
<reference evidence="3" key="1">
    <citation type="journal article" date="2013" name="Science">
        <title>The Amborella genome and the evolution of flowering plants.</title>
        <authorList>
            <consortium name="Amborella Genome Project"/>
        </authorList>
    </citation>
    <scope>NUCLEOTIDE SEQUENCE [LARGE SCALE GENOMIC DNA]</scope>
</reference>
<dbReference type="AlphaFoldDB" id="W1P3Q8"/>
<name>W1P3Q8_AMBTC</name>
<feature type="signal peptide" evidence="1">
    <location>
        <begin position="1"/>
        <end position="19"/>
    </location>
</feature>
<keyword evidence="3" id="KW-1185">Reference proteome</keyword>
<feature type="non-terminal residue" evidence="2">
    <location>
        <position position="1"/>
    </location>
</feature>
<evidence type="ECO:0000313" key="3">
    <source>
        <dbReference type="Proteomes" id="UP000017836"/>
    </source>
</evidence>
<dbReference type="EMBL" id="KI394649">
    <property type="protein sequence ID" value="ERN02269.1"/>
    <property type="molecule type" value="Genomic_DNA"/>
</dbReference>
<dbReference type="Gramene" id="ERN02269">
    <property type="protein sequence ID" value="ERN02269"/>
    <property type="gene ID" value="AMTR_s00343p00004460"/>
</dbReference>
<proteinExistence type="predicted"/>
<gene>
    <name evidence="2" type="ORF">AMTR_s00343p00004460</name>
</gene>
<keyword evidence="1" id="KW-0732">Signal</keyword>
<feature type="chain" id="PRO_5004807714" evidence="1">
    <location>
        <begin position="20"/>
        <end position="56"/>
    </location>
</feature>
<organism evidence="2 3">
    <name type="scientific">Amborella trichopoda</name>
    <dbReference type="NCBI Taxonomy" id="13333"/>
    <lineage>
        <taxon>Eukaryota</taxon>
        <taxon>Viridiplantae</taxon>
        <taxon>Streptophyta</taxon>
        <taxon>Embryophyta</taxon>
        <taxon>Tracheophyta</taxon>
        <taxon>Spermatophyta</taxon>
        <taxon>Magnoliopsida</taxon>
        <taxon>Amborellales</taxon>
        <taxon>Amborellaceae</taxon>
        <taxon>Amborella</taxon>
    </lineage>
</organism>
<dbReference type="Proteomes" id="UP000017836">
    <property type="component" value="Unassembled WGS sequence"/>
</dbReference>
<sequence>HSKIAAQFYLCLAATAGSGVTCKAASPRGEALKKCNFYSLPYCLQIRLIRDPRSYA</sequence>
<evidence type="ECO:0000256" key="1">
    <source>
        <dbReference type="SAM" id="SignalP"/>
    </source>
</evidence>
<evidence type="ECO:0000313" key="2">
    <source>
        <dbReference type="EMBL" id="ERN02269.1"/>
    </source>
</evidence>